<name>A0A5B8M462_9MICO</name>
<evidence type="ECO:0000313" key="2">
    <source>
        <dbReference type="Proteomes" id="UP000320216"/>
    </source>
</evidence>
<reference evidence="1 2" key="1">
    <citation type="submission" date="2019-07" db="EMBL/GenBank/DDBJ databases">
        <title>Full genome sequence of Humibacter sp. WJ7-1.</title>
        <authorList>
            <person name="Im W.-T."/>
        </authorList>
    </citation>
    <scope>NUCLEOTIDE SEQUENCE [LARGE SCALE GENOMIC DNA]</scope>
    <source>
        <strain evidence="1 2">WJ7-1</strain>
    </source>
</reference>
<dbReference type="EMBL" id="CP042305">
    <property type="protein sequence ID" value="QDZ14522.1"/>
    <property type="molecule type" value="Genomic_DNA"/>
</dbReference>
<evidence type="ECO:0000313" key="1">
    <source>
        <dbReference type="EMBL" id="QDZ14522.1"/>
    </source>
</evidence>
<keyword evidence="2" id="KW-1185">Reference proteome</keyword>
<gene>
    <name evidence="1" type="ORF">FPZ11_06900</name>
</gene>
<sequence length="177" mass="19407">MTTLFTIGHSDHPLEEFLGILTSVGIEAIVDVRKLPGSRAQPQFDEDVLSAASARAGIEYRHEASLGGLRPVSKTVPPEENGYWRNRSFHNYADYALSAEFADALGRLRDEGHDRRIAVMCAEAVWWRCHRRIIADHLLASGEAVDHVMGDARLQHAVLNPGAVVGADGALTYPQPV</sequence>
<dbReference type="RefSeq" id="WP_146319507.1">
    <property type="nucleotide sequence ID" value="NZ_CP042305.1"/>
</dbReference>
<proteinExistence type="predicted"/>
<protein>
    <submittedName>
        <fullName evidence="1">DUF488 domain-containing protein</fullName>
    </submittedName>
</protein>
<organism evidence="1 2">
    <name type="scientific">Humibacter ginsenosidimutans</name>
    <dbReference type="NCBI Taxonomy" id="2599293"/>
    <lineage>
        <taxon>Bacteria</taxon>
        <taxon>Bacillati</taxon>
        <taxon>Actinomycetota</taxon>
        <taxon>Actinomycetes</taxon>
        <taxon>Micrococcales</taxon>
        <taxon>Microbacteriaceae</taxon>
        <taxon>Humibacter</taxon>
    </lineage>
</organism>
<dbReference type="Proteomes" id="UP000320216">
    <property type="component" value="Chromosome"/>
</dbReference>
<dbReference type="PIRSF" id="PIRSF024492">
    <property type="entry name" value="UCP024492"/>
    <property type="match status" value="1"/>
</dbReference>
<dbReference type="Pfam" id="PF04343">
    <property type="entry name" value="DUF488"/>
    <property type="match status" value="1"/>
</dbReference>
<accession>A0A5B8M462</accession>
<dbReference type="OrthoDB" id="9789109at2"/>
<dbReference type="AlphaFoldDB" id="A0A5B8M462"/>
<dbReference type="PANTHER" id="PTHR39337">
    <property type="entry name" value="BLR5642 PROTEIN"/>
    <property type="match status" value="1"/>
</dbReference>
<dbReference type="PANTHER" id="PTHR39337:SF1">
    <property type="entry name" value="BLR5642 PROTEIN"/>
    <property type="match status" value="1"/>
</dbReference>
<dbReference type="KEGG" id="huw:FPZ11_06900"/>
<dbReference type="InterPro" id="IPR007438">
    <property type="entry name" value="DUF488"/>
</dbReference>
<dbReference type="InterPro" id="IPR014519">
    <property type="entry name" value="UCP024492"/>
</dbReference>